<dbReference type="Pfam" id="PF05854">
    <property type="entry name" value="MC1"/>
    <property type="match status" value="1"/>
</dbReference>
<dbReference type="Gene3D" id="3.10.470.10">
    <property type="entry name" value="Chromosomal protein MC1"/>
    <property type="match status" value="1"/>
</dbReference>
<sequence length="88" mass="9719">MGVYKGSTPRHAALKAARELPGIINIDLSSEKEAQANSCEIHLQEKGTNKVHVYEAWAWEDEAPKTRPSRMGDTITEANVSKKGIEID</sequence>
<dbReference type="EMBL" id="CP031150">
    <property type="protein sequence ID" value="AXG06585.1"/>
    <property type="molecule type" value="Genomic_DNA"/>
</dbReference>
<organism evidence="3 4">
    <name type="scientific">Haloplanus rubicundus</name>
    <dbReference type="NCBI Taxonomy" id="1547898"/>
    <lineage>
        <taxon>Archaea</taxon>
        <taxon>Methanobacteriati</taxon>
        <taxon>Methanobacteriota</taxon>
        <taxon>Stenosarchaea group</taxon>
        <taxon>Halobacteria</taxon>
        <taxon>Halobacteriales</taxon>
        <taxon>Haloferacaceae</taxon>
        <taxon>Haloplanus</taxon>
    </lineage>
</organism>
<evidence type="ECO:0000256" key="2">
    <source>
        <dbReference type="ARBA" id="ARBA00023125"/>
    </source>
</evidence>
<dbReference type="InterPro" id="IPR036620">
    <property type="entry name" value="MC1_sf"/>
</dbReference>
<dbReference type="AlphaFoldDB" id="A0A345E313"/>
<reference evidence="3 4" key="1">
    <citation type="submission" date="2018-07" db="EMBL/GenBank/DDBJ databases">
        <title>Genome sequences of Haloplanus sp. CBA1113.</title>
        <authorList>
            <person name="Kim Y.B."/>
            <person name="Roh S.W."/>
        </authorList>
    </citation>
    <scope>NUCLEOTIDE SEQUENCE [LARGE SCALE GENOMIC DNA]</scope>
    <source>
        <strain evidence="3 4">CBA1113</strain>
    </source>
</reference>
<dbReference type="SUPFAM" id="SSF102875">
    <property type="entry name" value="Chromosomal protein MC1"/>
    <property type="match status" value="1"/>
</dbReference>
<comment type="function">
    <text evidence="1">Protects DNA against thermal denaturation and modulates transcription.</text>
</comment>
<dbReference type="GO" id="GO:0042262">
    <property type="term" value="P:DNA protection"/>
    <property type="evidence" value="ECO:0007669"/>
    <property type="project" value="InterPro"/>
</dbReference>
<evidence type="ECO:0000313" key="3">
    <source>
        <dbReference type="EMBL" id="AXG06585.1"/>
    </source>
</evidence>
<dbReference type="Proteomes" id="UP000253273">
    <property type="component" value="Chromosome"/>
</dbReference>
<proteinExistence type="predicted"/>
<keyword evidence="2" id="KW-0238">DNA-binding</keyword>
<dbReference type="InterPro" id="IPR008674">
    <property type="entry name" value="MC1"/>
</dbReference>
<keyword evidence="4" id="KW-1185">Reference proteome</keyword>
<protein>
    <submittedName>
        <fullName evidence="3">Chromosomal protein MC1</fullName>
    </submittedName>
</protein>
<evidence type="ECO:0000313" key="4">
    <source>
        <dbReference type="Proteomes" id="UP000253273"/>
    </source>
</evidence>
<evidence type="ECO:0000256" key="1">
    <source>
        <dbReference type="ARBA" id="ARBA00002562"/>
    </source>
</evidence>
<dbReference type="KEGG" id="haj:DU500_09175"/>
<name>A0A345E313_9EURY</name>
<gene>
    <name evidence="3" type="ORF">DU500_09175</name>
</gene>
<accession>A0A345E313</accession>